<dbReference type="OrthoDB" id="3063862at2759"/>
<evidence type="ECO:0008006" key="4">
    <source>
        <dbReference type="Google" id="ProtNLM"/>
    </source>
</evidence>
<dbReference type="Proteomes" id="UP000054485">
    <property type="component" value="Unassembled WGS sequence"/>
</dbReference>
<dbReference type="AlphaFoldDB" id="A0A0D0B875"/>
<feature type="non-terminal residue" evidence="2">
    <location>
        <position position="1"/>
    </location>
</feature>
<proteinExistence type="predicted"/>
<dbReference type="STRING" id="930992.A0A0D0B875"/>
<gene>
    <name evidence="2" type="ORF">CY34DRAFT_88258</name>
</gene>
<reference evidence="2 3" key="1">
    <citation type="submission" date="2014-04" db="EMBL/GenBank/DDBJ databases">
        <authorList>
            <consortium name="DOE Joint Genome Institute"/>
            <person name="Kuo A."/>
            <person name="Ruytinx J."/>
            <person name="Rineau F."/>
            <person name="Colpaert J."/>
            <person name="Kohler A."/>
            <person name="Nagy L.G."/>
            <person name="Floudas D."/>
            <person name="Copeland A."/>
            <person name="Barry K.W."/>
            <person name="Cichocki N."/>
            <person name="Veneault-Fourrey C."/>
            <person name="LaButti K."/>
            <person name="Lindquist E.A."/>
            <person name="Lipzen A."/>
            <person name="Lundell T."/>
            <person name="Morin E."/>
            <person name="Murat C."/>
            <person name="Sun H."/>
            <person name="Tunlid A."/>
            <person name="Henrissat B."/>
            <person name="Grigoriev I.V."/>
            <person name="Hibbett D.S."/>
            <person name="Martin F."/>
            <person name="Nordberg H.P."/>
            <person name="Cantor M.N."/>
            <person name="Hua S.X."/>
        </authorList>
    </citation>
    <scope>NUCLEOTIDE SEQUENCE [LARGE SCALE GENOMIC DNA]</scope>
    <source>
        <strain evidence="2 3">UH-Slu-Lm8-n1</strain>
    </source>
</reference>
<evidence type="ECO:0000256" key="1">
    <source>
        <dbReference type="SAM" id="MobiDB-lite"/>
    </source>
</evidence>
<keyword evidence="3" id="KW-1185">Reference proteome</keyword>
<organism evidence="2 3">
    <name type="scientific">Suillus luteus UH-Slu-Lm8-n1</name>
    <dbReference type="NCBI Taxonomy" id="930992"/>
    <lineage>
        <taxon>Eukaryota</taxon>
        <taxon>Fungi</taxon>
        <taxon>Dikarya</taxon>
        <taxon>Basidiomycota</taxon>
        <taxon>Agaricomycotina</taxon>
        <taxon>Agaricomycetes</taxon>
        <taxon>Agaricomycetidae</taxon>
        <taxon>Boletales</taxon>
        <taxon>Suillineae</taxon>
        <taxon>Suillaceae</taxon>
        <taxon>Suillus</taxon>
    </lineage>
</organism>
<feature type="region of interest" description="Disordered" evidence="1">
    <location>
        <begin position="98"/>
        <end position="119"/>
    </location>
</feature>
<reference evidence="3" key="2">
    <citation type="submission" date="2015-01" db="EMBL/GenBank/DDBJ databases">
        <title>Evolutionary Origins and Diversification of the Mycorrhizal Mutualists.</title>
        <authorList>
            <consortium name="DOE Joint Genome Institute"/>
            <consortium name="Mycorrhizal Genomics Consortium"/>
            <person name="Kohler A."/>
            <person name="Kuo A."/>
            <person name="Nagy L.G."/>
            <person name="Floudas D."/>
            <person name="Copeland A."/>
            <person name="Barry K.W."/>
            <person name="Cichocki N."/>
            <person name="Veneault-Fourrey C."/>
            <person name="LaButti K."/>
            <person name="Lindquist E.A."/>
            <person name="Lipzen A."/>
            <person name="Lundell T."/>
            <person name="Morin E."/>
            <person name="Murat C."/>
            <person name="Riley R."/>
            <person name="Ohm R."/>
            <person name="Sun H."/>
            <person name="Tunlid A."/>
            <person name="Henrissat B."/>
            <person name="Grigoriev I.V."/>
            <person name="Hibbett D.S."/>
            <person name="Martin F."/>
        </authorList>
    </citation>
    <scope>NUCLEOTIDE SEQUENCE [LARGE SCALE GENOMIC DNA]</scope>
    <source>
        <strain evidence="3">UH-Slu-Lm8-n1</strain>
    </source>
</reference>
<dbReference type="HOGENOM" id="CLU_1253275_0_0_1"/>
<name>A0A0D0B875_9AGAM</name>
<sequence length="208" mass="22777">PKADDIDEDMKPINKNIKALSDRWVCHKKPGCSSDYCYPNPGDNGSHVCLTFPLLECWAAAMEKGPEYATLEMPPNHSSFSMISSDSLGRPSLLSVRRQQLDEQSKKATQAEAVPAAPAPTPAQAMPIINVNFPPEMFQAIRAASGMNLMDFCSAYELSQILQSKLSDHGFTSSHSLRYVTIDDLQKAGLLCGELAELKDAVARWCGE</sequence>
<evidence type="ECO:0000313" key="2">
    <source>
        <dbReference type="EMBL" id="KIK39958.1"/>
    </source>
</evidence>
<dbReference type="EMBL" id="KN835321">
    <property type="protein sequence ID" value="KIK39958.1"/>
    <property type="molecule type" value="Genomic_DNA"/>
</dbReference>
<protein>
    <recommendedName>
        <fullName evidence="4">SAM domain-containing protein</fullName>
    </recommendedName>
</protein>
<dbReference type="InParanoid" id="A0A0D0B875"/>
<evidence type="ECO:0000313" key="3">
    <source>
        <dbReference type="Proteomes" id="UP000054485"/>
    </source>
</evidence>
<accession>A0A0D0B875</accession>
<feature type="compositionally biased region" description="Low complexity" evidence="1">
    <location>
        <begin position="108"/>
        <end position="119"/>
    </location>
</feature>